<protein>
    <submittedName>
        <fullName evidence="1">Uncharacterized protein</fullName>
    </submittedName>
</protein>
<evidence type="ECO:0000313" key="2">
    <source>
        <dbReference type="Proteomes" id="UP001056120"/>
    </source>
</evidence>
<sequence>MHQPLVLGTDVVIIHEGLSSTSISKGTVVLATSVIRALVLTSSLNLWDGLGNETEVPMGDMLDLMVDTSSEVIPSNVNSLVDTTRKEVTLKASASSRCCLSFESNTLMIANVNFKRSPIIL</sequence>
<reference evidence="2" key="1">
    <citation type="journal article" date="2022" name="Mol. Ecol. Resour.">
        <title>The genomes of chicory, endive, great burdock and yacon provide insights into Asteraceae palaeo-polyploidization history and plant inulin production.</title>
        <authorList>
            <person name="Fan W."/>
            <person name="Wang S."/>
            <person name="Wang H."/>
            <person name="Wang A."/>
            <person name="Jiang F."/>
            <person name="Liu H."/>
            <person name="Zhao H."/>
            <person name="Xu D."/>
            <person name="Zhang Y."/>
        </authorList>
    </citation>
    <scope>NUCLEOTIDE SEQUENCE [LARGE SCALE GENOMIC DNA]</scope>
    <source>
        <strain evidence="2">cv. Yunnan</strain>
    </source>
</reference>
<name>A0ACB9GMC3_9ASTR</name>
<dbReference type="EMBL" id="CM042031">
    <property type="protein sequence ID" value="KAI3784175.1"/>
    <property type="molecule type" value="Genomic_DNA"/>
</dbReference>
<dbReference type="Proteomes" id="UP001056120">
    <property type="component" value="Linkage Group LG14"/>
</dbReference>
<comment type="caution">
    <text evidence="1">The sequence shown here is derived from an EMBL/GenBank/DDBJ whole genome shotgun (WGS) entry which is preliminary data.</text>
</comment>
<evidence type="ECO:0000313" key="1">
    <source>
        <dbReference type="EMBL" id="KAI3784175.1"/>
    </source>
</evidence>
<keyword evidence="2" id="KW-1185">Reference proteome</keyword>
<reference evidence="1 2" key="2">
    <citation type="journal article" date="2022" name="Mol. Ecol. Resour.">
        <title>The genomes of chicory, endive, great burdock and yacon provide insights into Asteraceae paleo-polyploidization history and plant inulin production.</title>
        <authorList>
            <person name="Fan W."/>
            <person name="Wang S."/>
            <person name="Wang H."/>
            <person name="Wang A."/>
            <person name="Jiang F."/>
            <person name="Liu H."/>
            <person name="Zhao H."/>
            <person name="Xu D."/>
            <person name="Zhang Y."/>
        </authorList>
    </citation>
    <scope>NUCLEOTIDE SEQUENCE [LARGE SCALE GENOMIC DNA]</scope>
    <source>
        <strain evidence="2">cv. Yunnan</strain>
        <tissue evidence="1">Leaves</tissue>
    </source>
</reference>
<proteinExistence type="predicted"/>
<gene>
    <name evidence="1" type="ORF">L1987_43269</name>
</gene>
<accession>A0ACB9GMC3</accession>
<organism evidence="1 2">
    <name type="scientific">Smallanthus sonchifolius</name>
    <dbReference type="NCBI Taxonomy" id="185202"/>
    <lineage>
        <taxon>Eukaryota</taxon>
        <taxon>Viridiplantae</taxon>
        <taxon>Streptophyta</taxon>
        <taxon>Embryophyta</taxon>
        <taxon>Tracheophyta</taxon>
        <taxon>Spermatophyta</taxon>
        <taxon>Magnoliopsida</taxon>
        <taxon>eudicotyledons</taxon>
        <taxon>Gunneridae</taxon>
        <taxon>Pentapetalae</taxon>
        <taxon>asterids</taxon>
        <taxon>campanulids</taxon>
        <taxon>Asterales</taxon>
        <taxon>Asteraceae</taxon>
        <taxon>Asteroideae</taxon>
        <taxon>Heliantheae alliance</taxon>
        <taxon>Millerieae</taxon>
        <taxon>Smallanthus</taxon>
    </lineage>
</organism>